<proteinExistence type="predicted"/>
<feature type="chain" id="PRO_5020666696" description="Type 1 periplasmic binding fold superfamily protein" evidence="2">
    <location>
        <begin position="22"/>
        <end position="195"/>
    </location>
</feature>
<evidence type="ECO:0000313" key="4">
    <source>
        <dbReference type="Proteomes" id="UP000290608"/>
    </source>
</evidence>
<keyword evidence="2" id="KW-0732">Signal</keyword>
<dbReference type="PROSITE" id="PS51257">
    <property type="entry name" value="PROKAR_LIPOPROTEIN"/>
    <property type="match status" value="1"/>
</dbReference>
<feature type="signal peptide" evidence="2">
    <location>
        <begin position="1"/>
        <end position="21"/>
    </location>
</feature>
<protein>
    <recommendedName>
        <fullName evidence="5">Type 1 periplasmic binding fold superfamily protein</fullName>
    </recommendedName>
</protein>
<reference evidence="3 4" key="1">
    <citation type="submission" date="2018-07" db="EMBL/GenBank/DDBJ databases">
        <title>Leeuwenhoekiella genomics.</title>
        <authorList>
            <person name="Tahon G."/>
            <person name="Willems A."/>
        </authorList>
    </citation>
    <scope>NUCLEOTIDE SEQUENCE [LARGE SCALE GENOMIC DNA]</scope>
    <source>
        <strain evidence="3 4">LMG 1345</strain>
    </source>
</reference>
<accession>A0A4Q0PQR3</accession>
<evidence type="ECO:0008006" key="5">
    <source>
        <dbReference type="Google" id="ProtNLM"/>
    </source>
</evidence>
<name>A0A4Q0PQR3_9FLAO</name>
<dbReference type="EMBL" id="QOVL01000003">
    <property type="protein sequence ID" value="RXG32562.1"/>
    <property type="molecule type" value="Genomic_DNA"/>
</dbReference>
<dbReference type="Proteomes" id="UP000290608">
    <property type="component" value="Unassembled WGS sequence"/>
</dbReference>
<dbReference type="RefSeq" id="WP_073097292.1">
    <property type="nucleotide sequence ID" value="NZ_QOVL01000003.1"/>
</dbReference>
<organism evidence="3 4">
    <name type="scientific">Leeuwenhoekiella marinoflava</name>
    <dbReference type="NCBI Taxonomy" id="988"/>
    <lineage>
        <taxon>Bacteria</taxon>
        <taxon>Pseudomonadati</taxon>
        <taxon>Bacteroidota</taxon>
        <taxon>Flavobacteriia</taxon>
        <taxon>Flavobacteriales</taxon>
        <taxon>Flavobacteriaceae</taxon>
        <taxon>Leeuwenhoekiella</taxon>
    </lineage>
</organism>
<feature type="compositionally biased region" description="Polar residues" evidence="1">
    <location>
        <begin position="185"/>
        <end position="195"/>
    </location>
</feature>
<comment type="caution">
    <text evidence="3">The sequence shown here is derived from an EMBL/GenBank/DDBJ whole genome shotgun (WGS) entry which is preliminary data.</text>
</comment>
<dbReference type="AlphaFoldDB" id="A0A4Q0PQR3"/>
<evidence type="ECO:0000313" key="3">
    <source>
        <dbReference type="EMBL" id="RXG32562.1"/>
    </source>
</evidence>
<evidence type="ECO:0000256" key="1">
    <source>
        <dbReference type="SAM" id="MobiDB-lite"/>
    </source>
</evidence>
<gene>
    <name evidence="3" type="ORF">DSL99_886</name>
</gene>
<sequence>MKNLKILSLLFILTIAFSSCSNDDDSTPEPINEEEVITTVTVTLTPETGATVILTSQDLDGDGPNAPIIDVEGALQAGMSYSGSIVLENETETPAELINEEIEEEADEHQFFYQIGGGLDATVTYDDNEDDYLDNDNTNPVGLEFSLVAGTASSGQFTVTLRHEPNKDAEGVSDGDITNAGGESDITQTFDLEIE</sequence>
<dbReference type="STRING" id="1122159.SAMN02745246_00790"/>
<feature type="region of interest" description="Disordered" evidence="1">
    <location>
        <begin position="166"/>
        <end position="195"/>
    </location>
</feature>
<evidence type="ECO:0000256" key="2">
    <source>
        <dbReference type="SAM" id="SignalP"/>
    </source>
</evidence>